<accession>A0ABR3NQQ3</accession>
<dbReference type="InterPro" id="IPR043502">
    <property type="entry name" value="DNA/RNA_pol_sf"/>
</dbReference>
<proteinExistence type="predicted"/>
<dbReference type="PANTHER" id="PTHR47331">
    <property type="entry name" value="PHD-TYPE DOMAIN-CONTAINING PROTEIN"/>
    <property type="match status" value="1"/>
</dbReference>
<dbReference type="SUPFAM" id="SSF56672">
    <property type="entry name" value="DNA/RNA polymerases"/>
    <property type="match status" value="1"/>
</dbReference>
<sequence length="128" mass="15057">MFHRFHVSQEDRDYLRFLWWENGDTRSEPKEYRMKVHLFGAASSTGCANYRMKYLASQNEKKYPAAASFIKSNFYVDDGLISVKNVDSAIKLVEEARNVCAKGKLRLHKFISNNRKWYKMVFSGWEGD</sequence>
<keyword evidence="2" id="KW-1185">Reference proteome</keyword>
<dbReference type="Proteomes" id="UP001558613">
    <property type="component" value="Unassembled WGS sequence"/>
</dbReference>
<evidence type="ECO:0000313" key="1">
    <source>
        <dbReference type="EMBL" id="KAL1279106.1"/>
    </source>
</evidence>
<dbReference type="PANTHER" id="PTHR47331:SF5">
    <property type="entry name" value="RIBONUCLEASE H"/>
    <property type="match status" value="1"/>
</dbReference>
<name>A0ABR3NQQ3_9TELE</name>
<comment type="caution">
    <text evidence="1">The sequence shown here is derived from an EMBL/GenBank/DDBJ whole genome shotgun (WGS) entry which is preliminary data.</text>
</comment>
<organism evidence="1 2">
    <name type="scientific">Cirrhinus molitorella</name>
    <name type="common">mud carp</name>
    <dbReference type="NCBI Taxonomy" id="172907"/>
    <lineage>
        <taxon>Eukaryota</taxon>
        <taxon>Metazoa</taxon>
        <taxon>Chordata</taxon>
        <taxon>Craniata</taxon>
        <taxon>Vertebrata</taxon>
        <taxon>Euteleostomi</taxon>
        <taxon>Actinopterygii</taxon>
        <taxon>Neopterygii</taxon>
        <taxon>Teleostei</taxon>
        <taxon>Ostariophysi</taxon>
        <taxon>Cypriniformes</taxon>
        <taxon>Cyprinidae</taxon>
        <taxon>Labeoninae</taxon>
        <taxon>Labeonini</taxon>
        <taxon>Cirrhinus</taxon>
    </lineage>
</organism>
<dbReference type="EMBL" id="JAYMGO010000003">
    <property type="protein sequence ID" value="KAL1279106.1"/>
    <property type="molecule type" value="Genomic_DNA"/>
</dbReference>
<evidence type="ECO:0000313" key="2">
    <source>
        <dbReference type="Proteomes" id="UP001558613"/>
    </source>
</evidence>
<protein>
    <submittedName>
        <fullName evidence="1">Uncharacterized protein</fullName>
    </submittedName>
</protein>
<reference evidence="1 2" key="1">
    <citation type="submission" date="2023-09" db="EMBL/GenBank/DDBJ databases">
        <authorList>
            <person name="Wang M."/>
        </authorList>
    </citation>
    <scope>NUCLEOTIDE SEQUENCE [LARGE SCALE GENOMIC DNA]</scope>
    <source>
        <strain evidence="1">GT-2023</strain>
        <tissue evidence="1">Liver</tissue>
    </source>
</reference>
<gene>
    <name evidence="1" type="ORF">QQF64_025779</name>
</gene>